<comment type="caution">
    <text evidence="2">The sequence shown here is derived from an EMBL/GenBank/DDBJ whole genome shotgun (WGS) entry which is preliminary data.</text>
</comment>
<dbReference type="RefSeq" id="WP_152226758.1">
    <property type="nucleotide sequence ID" value="NZ_BAAALV010000002.1"/>
</dbReference>
<proteinExistence type="predicted"/>
<dbReference type="PANTHER" id="PTHR43591:SF24">
    <property type="entry name" value="2-METHOXY-6-POLYPRENYL-1,4-BENZOQUINOL METHYLASE, MITOCHONDRIAL"/>
    <property type="match status" value="1"/>
</dbReference>
<keyword evidence="2" id="KW-0808">Transferase</keyword>
<dbReference type="GO" id="GO:0032259">
    <property type="term" value="P:methylation"/>
    <property type="evidence" value="ECO:0007669"/>
    <property type="project" value="UniProtKB-KW"/>
</dbReference>
<reference evidence="2 3" key="1">
    <citation type="journal article" date="2019" name="Int. J. Syst. Evol. Microbiol.">
        <title>The Global Catalogue of Microorganisms (GCM) 10K type strain sequencing project: providing services to taxonomists for standard genome sequencing and annotation.</title>
        <authorList>
            <consortium name="The Broad Institute Genomics Platform"/>
            <consortium name="The Broad Institute Genome Sequencing Center for Infectious Disease"/>
            <person name="Wu L."/>
            <person name="Ma J."/>
        </authorList>
    </citation>
    <scope>NUCLEOTIDE SEQUENCE [LARGE SCALE GENOMIC DNA]</scope>
    <source>
        <strain evidence="2 3">JCM 13316</strain>
    </source>
</reference>
<protein>
    <submittedName>
        <fullName evidence="2">Class I SAM-dependent methyltransferase</fullName>
    </submittedName>
</protein>
<dbReference type="CDD" id="cd02440">
    <property type="entry name" value="AdoMet_MTases"/>
    <property type="match status" value="1"/>
</dbReference>
<accession>A0ABN2P634</accession>
<dbReference type="GO" id="GO:0008168">
    <property type="term" value="F:methyltransferase activity"/>
    <property type="evidence" value="ECO:0007669"/>
    <property type="project" value="UniProtKB-KW"/>
</dbReference>
<sequence>MPEQQPLARIFDAGAGDFERMAPSLWNPMGNALVAAADVKLDESVLDACCGGGSITVPAAQSAGPSAIVDAVDLSAELLEIAAAKAKTLSLENVSFSQSDVLGFRPDTQYDVVLCGYAVFFLPDMDAGVRHLASLLRSGGRLAFSTWAEGALTDFTSALFRHCAAEGVQLPNTSESSRDNMLRINTAQKASDWLQELGLKEVSAAHTSVPVLLSQDLAWSLVMGSPLRLLLPEDQDAAGRVRDAFLAELGEEYTLNADTLLVTAVKP</sequence>
<feature type="domain" description="Methyltransferase" evidence="1">
    <location>
        <begin position="45"/>
        <end position="140"/>
    </location>
</feature>
<evidence type="ECO:0000313" key="3">
    <source>
        <dbReference type="Proteomes" id="UP001500784"/>
    </source>
</evidence>
<dbReference type="SUPFAM" id="SSF53335">
    <property type="entry name" value="S-adenosyl-L-methionine-dependent methyltransferases"/>
    <property type="match status" value="1"/>
</dbReference>
<organism evidence="2 3">
    <name type="scientific">Arthrobacter gandavensis</name>
    <dbReference type="NCBI Taxonomy" id="169960"/>
    <lineage>
        <taxon>Bacteria</taxon>
        <taxon>Bacillati</taxon>
        <taxon>Actinomycetota</taxon>
        <taxon>Actinomycetes</taxon>
        <taxon>Micrococcales</taxon>
        <taxon>Micrococcaceae</taxon>
        <taxon>Arthrobacter</taxon>
    </lineage>
</organism>
<dbReference type="Gene3D" id="3.40.50.150">
    <property type="entry name" value="Vaccinia Virus protein VP39"/>
    <property type="match status" value="1"/>
</dbReference>
<dbReference type="EMBL" id="BAAALV010000002">
    <property type="protein sequence ID" value="GAA1913564.1"/>
    <property type="molecule type" value="Genomic_DNA"/>
</dbReference>
<dbReference type="Pfam" id="PF13649">
    <property type="entry name" value="Methyltransf_25"/>
    <property type="match status" value="1"/>
</dbReference>
<keyword evidence="2" id="KW-0489">Methyltransferase</keyword>
<evidence type="ECO:0000313" key="2">
    <source>
        <dbReference type="EMBL" id="GAA1913564.1"/>
    </source>
</evidence>
<name>A0ABN2P634_9MICC</name>
<dbReference type="InterPro" id="IPR029063">
    <property type="entry name" value="SAM-dependent_MTases_sf"/>
</dbReference>
<dbReference type="InterPro" id="IPR041698">
    <property type="entry name" value="Methyltransf_25"/>
</dbReference>
<dbReference type="Proteomes" id="UP001500784">
    <property type="component" value="Unassembled WGS sequence"/>
</dbReference>
<dbReference type="PANTHER" id="PTHR43591">
    <property type="entry name" value="METHYLTRANSFERASE"/>
    <property type="match status" value="1"/>
</dbReference>
<keyword evidence="3" id="KW-1185">Reference proteome</keyword>
<gene>
    <name evidence="2" type="ORF">GCM10009688_18150</name>
</gene>
<evidence type="ECO:0000259" key="1">
    <source>
        <dbReference type="Pfam" id="PF13649"/>
    </source>
</evidence>